<protein>
    <submittedName>
        <fullName evidence="1">Uncharacterized protein</fullName>
    </submittedName>
</protein>
<organism evidence="1 2">
    <name type="scientific">Actinomadura madurae</name>
    <dbReference type="NCBI Taxonomy" id="1993"/>
    <lineage>
        <taxon>Bacteria</taxon>
        <taxon>Bacillati</taxon>
        <taxon>Actinomycetota</taxon>
        <taxon>Actinomycetes</taxon>
        <taxon>Streptosporangiales</taxon>
        <taxon>Thermomonosporaceae</taxon>
        <taxon>Actinomadura</taxon>
    </lineage>
</organism>
<evidence type="ECO:0000313" key="1">
    <source>
        <dbReference type="EMBL" id="SFQ21026.1"/>
    </source>
</evidence>
<name>A0A1I5WNR5_9ACTN</name>
<sequence>MRTQRKDDWDECWATRARIKEDVARRLEKADDAALRAAALCVVLWPEEPYSDSAALRRLLARTHHAGDRKQITAALSSP</sequence>
<dbReference type="InParanoid" id="A0A1I5WNR5"/>
<dbReference type="EMBL" id="FOVH01000024">
    <property type="protein sequence ID" value="SFQ21026.1"/>
    <property type="molecule type" value="Genomic_DNA"/>
</dbReference>
<accession>A0A1I5WNR5</accession>
<proteinExistence type="predicted"/>
<dbReference type="AlphaFoldDB" id="A0A1I5WNR5"/>
<reference evidence="1 2" key="1">
    <citation type="submission" date="2016-10" db="EMBL/GenBank/DDBJ databases">
        <authorList>
            <person name="de Groot N.N."/>
        </authorList>
    </citation>
    <scope>NUCLEOTIDE SEQUENCE [LARGE SCALE GENOMIC DNA]</scope>
    <source>
        <strain evidence="1 2">DSM 43067</strain>
    </source>
</reference>
<dbReference type="Proteomes" id="UP000183413">
    <property type="component" value="Unassembled WGS sequence"/>
</dbReference>
<gene>
    <name evidence="1" type="ORF">SAMN04489713_12443</name>
</gene>
<evidence type="ECO:0000313" key="2">
    <source>
        <dbReference type="Proteomes" id="UP000183413"/>
    </source>
</evidence>
<keyword evidence="2" id="KW-1185">Reference proteome</keyword>